<dbReference type="InterPro" id="IPR008967">
    <property type="entry name" value="p53-like_TF_DNA-bd_sf"/>
</dbReference>
<dbReference type="InterPro" id="IPR008366">
    <property type="entry name" value="NFAT"/>
</dbReference>
<dbReference type="SUPFAM" id="SSF49417">
    <property type="entry name" value="p53-like transcription factors"/>
    <property type="match status" value="1"/>
</dbReference>
<proteinExistence type="predicted"/>
<dbReference type="PANTHER" id="PTHR12533">
    <property type="entry name" value="NFAT"/>
    <property type="match status" value="1"/>
</dbReference>
<gene>
    <name evidence="3" type="ORF">TCNE_LOCUS6019</name>
</gene>
<evidence type="ECO:0000313" key="5">
    <source>
        <dbReference type="WBParaSite" id="TCNE_0000601901-mRNA-1"/>
    </source>
</evidence>
<protein>
    <submittedName>
        <fullName evidence="5">RHD domain-containing protein</fullName>
    </submittedName>
</protein>
<dbReference type="PROSITE" id="PS00159">
    <property type="entry name" value="ALDOLASE_KDPG_KHG_1"/>
    <property type="match status" value="1"/>
</dbReference>
<dbReference type="GO" id="GO:0005667">
    <property type="term" value="C:transcription regulator complex"/>
    <property type="evidence" value="ECO:0007669"/>
    <property type="project" value="TreeGrafter"/>
</dbReference>
<dbReference type="InterPro" id="IPR011539">
    <property type="entry name" value="RHD_DNA_bind_dom"/>
</dbReference>
<dbReference type="InterPro" id="IPR014756">
    <property type="entry name" value="Ig_E-set"/>
</dbReference>
<keyword evidence="4" id="KW-1185">Reference proteome</keyword>
<sequence>MSFECSYSNDLDFDGVWTVPDDWKNSVSADSCAQPSPSRWSRYVDGSPRSAPRLVITRQPEEQHRARYLSEGSRGAIKDRSGTSYCTIQVRMSIQLATLFRMRTCSENSTAHEQYQLIGVCGKGAIATPCRKMIADDGIHCLEITLRPETNMTAVLDCVGILKICGNDTRRRASKSAKNNNANCSVRLVFRAYVSFENGSESVIRTESEPIRCVQQLGTPEVLKISRYSASASGGDELFIIGRNFDRNTSVLFREYRNEVIDDWRPPSSPDYLRDDKFCIPDERIASDDSELHGIAAKRTRP</sequence>
<reference evidence="3 4" key="2">
    <citation type="submission" date="2018-11" db="EMBL/GenBank/DDBJ databases">
        <authorList>
            <consortium name="Pathogen Informatics"/>
        </authorList>
    </citation>
    <scope>NUCLEOTIDE SEQUENCE [LARGE SCALE GENOMIC DNA]</scope>
</reference>
<reference evidence="5" key="1">
    <citation type="submission" date="2016-06" db="UniProtKB">
        <authorList>
            <consortium name="WormBaseParasite"/>
        </authorList>
    </citation>
    <scope>IDENTIFICATION</scope>
</reference>
<dbReference type="AlphaFoldDB" id="A0A183UBZ9"/>
<organism evidence="4 5">
    <name type="scientific">Toxocara canis</name>
    <name type="common">Canine roundworm</name>
    <dbReference type="NCBI Taxonomy" id="6265"/>
    <lineage>
        <taxon>Eukaryota</taxon>
        <taxon>Metazoa</taxon>
        <taxon>Ecdysozoa</taxon>
        <taxon>Nematoda</taxon>
        <taxon>Chromadorea</taxon>
        <taxon>Rhabditida</taxon>
        <taxon>Spirurina</taxon>
        <taxon>Ascaridomorpha</taxon>
        <taxon>Ascaridoidea</taxon>
        <taxon>Toxocaridae</taxon>
        <taxon>Toxocara</taxon>
    </lineage>
</organism>
<dbReference type="WBParaSite" id="TCNE_0000601901-mRNA-1">
    <property type="protein sequence ID" value="TCNE_0000601901-mRNA-1"/>
    <property type="gene ID" value="TCNE_0000601901"/>
</dbReference>
<feature type="domain" description="RHD" evidence="2">
    <location>
        <begin position="142"/>
        <end position="218"/>
    </location>
</feature>
<evidence type="ECO:0000313" key="4">
    <source>
        <dbReference type="Proteomes" id="UP000050794"/>
    </source>
</evidence>
<dbReference type="PROSITE" id="PS50254">
    <property type="entry name" value="REL_2"/>
    <property type="match status" value="1"/>
</dbReference>
<dbReference type="InterPro" id="IPR013783">
    <property type="entry name" value="Ig-like_fold"/>
</dbReference>
<evidence type="ECO:0000256" key="1">
    <source>
        <dbReference type="SAM" id="MobiDB-lite"/>
    </source>
</evidence>
<evidence type="ECO:0000259" key="2">
    <source>
        <dbReference type="PROSITE" id="PS50254"/>
    </source>
</evidence>
<dbReference type="Pfam" id="PF00554">
    <property type="entry name" value="RHD_DNA_bind"/>
    <property type="match status" value="1"/>
</dbReference>
<evidence type="ECO:0000313" key="3">
    <source>
        <dbReference type="EMBL" id="VDM37295.1"/>
    </source>
</evidence>
<dbReference type="InterPro" id="IPR031337">
    <property type="entry name" value="KDPG/KHG_AS_1"/>
</dbReference>
<dbReference type="PANTHER" id="PTHR12533:SF7">
    <property type="entry name" value="NFAT NUCLEAR FACTOR, ISOFORM B"/>
    <property type="match status" value="1"/>
</dbReference>
<accession>A0A183UBZ9</accession>
<feature type="region of interest" description="Disordered" evidence="1">
    <location>
        <begin position="28"/>
        <end position="47"/>
    </location>
</feature>
<dbReference type="GO" id="GO:0000981">
    <property type="term" value="F:DNA-binding transcription factor activity, RNA polymerase II-specific"/>
    <property type="evidence" value="ECO:0007669"/>
    <property type="project" value="TreeGrafter"/>
</dbReference>
<dbReference type="Gene3D" id="2.60.40.340">
    <property type="entry name" value="Rel homology domain (RHD), DNA-binding domain"/>
    <property type="match status" value="1"/>
</dbReference>
<name>A0A183UBZ9_TOXCA</name>
<dbReference type="GO" id="GO:0000978">
    <property type="term" value="F:RNA polymerase II cis-regulatory region sequence-specific DNA binding"/>
    <property type="evidence" value="ECO:0007669"/>
    <property type="project" value="TreeGrafter"/>
</dbReference>
<dbReference type="Gene3D" id="2.60.40.10">
    <property type="entry name" value="Immunoglobulins"/>
    <property type="match status" value="1"/>
</dbReference>
<feature type="compositionally biased region" description="Polar residues" evidence="1">
    <location>
        <begin position="28"/>
        <end position="39"/>
    </location>
</feature>
<dbReference type="Proteomes" id="UP000050794">
    <property type="component" value="Unassembled WGS sequence"/>
</dbReference>
<dbReference type="SUPFAM" id="SSF81296">
    <property type="entry name" value="E set domains"/>
    <property type="match status" value="1"/>
</dbReference>
<dbReference type="InterPro" id="IPR037059">
    <property type="entry name" value="RHD_DNA_bind_dom_sf"/>
</dbReference>
<dbReference type="EMBL" id="UYWY01019425">
    <property type="protein sequence ID" value="VDM37295.1"/>
    <property type="molecule type" value="Genomic_DNA"/>
</dbReference>